<feature type="domain" description="RNA exonuclease 1 homolog-like" evidence="1">
    <location>
        <begin position="30"/>
        <end position="168"/>
    </location>
</feature>
<dbReference type="GO" id="GO:0004527">
    <property type="term" value="F:exonuclease activity"/>
    <property type="evidence" value="ECO:0007669"/>
    <property type="project" value="UniProtKB-KW"/>
</dbReference>
<evidence type="ECO:0000259" key="1">
    <source>
        <dbReference type="Pfam" id="PF15870"/>
    </source>
</evidence>
<dbReference type="AlphaFoldDB" id="A0A1V9XXR0"/>
<organism evidence="2 3">
    <name type="scientific">Tropilaelaps mercedesae</name>
    <dbReference type="NCBI Taxonomy" id="418985"/>
    <lineage>
        <taxon>Eukaryota</taxon>
        <taxon>Metazoa</taxon>
        <taxon>Ecdysozoa</taxon>
        <taxon>Arthropoda</taxon>
        <taxon>Chelicerata</taxon>
        <taxon>Arachnida</taxon>
        <taxon>Acari</taxon>
        <taxon>Parasitiformes</taxon>
        <taxon>Mesostigmata</taxon>
        <taxon>Gamasina</taxon>
        <taxon>Dermanyssoidea</taxon>
        <taxon>Laelapidae</taxon>
        <taxon>Tropilaelaps</taxon>
    </lineage>
</organism>
<comment type="caution">
    <text evidence="2">The sequence shown here is derived from an EMBL/GenBank/DDBJ whole genome shotgun (WGS) entry which is preliminary data.</text>
</comment>
<gene>
    <name evidence="2" type="ORF">BIW11_00350</name>
</gene>
<dbReference type="InterPro" id="IPR031736">
    <property type="entry name" value="REXO1-like_dom"/>
</dbReference>
<dbReference type="Proteomes" id="UP000192247">
    <property type="component" value="Unassembled WGS sequence"/>
</dbReference>
<keyword evidence="2" id="KW-0269">Exonuclease</keyword>
<dbReference type="STRING" id="418985.A0A1V9XXR0"/>
<dbReference type="Pfam" id="PF15870">
    <property type="entry name" value="EloA-BP1"/>
    <property type="match status" value="1"/>
</dbReference>
<keyword evidence="3" id="KW-1185">Reference proteome</keyword>
<proteinExistence type="predicted"/>
<keyword evidence="2" id="KW-0540">Nuclease</keyword>
<evidence type="ECO:0000313" key="2">
    <source>
        <dbReference type="EMBL" id="OQR78148.1"/>
    </source>
</evidence>
<dbReference type="InParanoid" id="A0A1V9XXR0"/>
<evidence type="ECO:0000313" key="3">
    <source>
        <dbReference type="Proteomes" id="UP000192247"/>
    </source>
</evidence>
<dbReference type="EMBL" id="MNPL01002591">
    <property type="protein sequence ID" value="OQR78148.1"/>
    <property type="molecule type" value="Genomic_DNA"/>
</dbReference>
<reference evidence="2 3" key="1">
    <citation type="journal article" date="2017" name="Gigascience">
        <title>Draft genome of the honey bee ectoparasitic mite, Tropilaelaps mercedesae, is shaped by the parasitic life history.</title>
        <authorList>
            <person name="Dong X."/>
            <person name="Armstrong S.D."/>
            <person name="Xia D."/>
            <person name="Makepeace B.L."/>
            <person name="Darby A.C."/>
            <person name="Kadowaki T."/>
        </authorList>
    </citation>
    <scope>NUCLEOTIDE SEQUENCE [LARGE SCALE GENOMIC DNA]</scope>
    <source>
        <strain evidence="2">Wuxi-XJTLU</strain>
    </source>
</reference>
<dbReference type="OrthoDB" id="6482108at2759"/>
<sequence>MASSLATTVEMELRVTTLRRGFSVRGNTIRYLEKLIDHNNAICTTYEESYEKSLVEEREACGRSKDKRVYLSLVANLLMRLKKESGELGGSSAGKQAVSHAEVLGGAKAKKMSFSIEKHRFRRNTSVDNVTEEQFYEHLRDRYLMTSAELDQMGFPRPCEGKPGRAEFRHEAGLTAPPDPRIGNERTCSRCRKLYFVDRDGMYLRQEDCVYHWGKNWMRKVKRGNVREQQYTCCDAESGSDGCSVAKGHVFENPVLQEDGGYMTTLAPDPAAAHLFKKVRVQVRFVRDIILFKF</sequence>
<name>A0A1V9XXR0_9ACAR</name>
<protein>
    <submittedName>
        <fullName evidence="2">RNA exonuclease 1-like</fullName>
    </submittedName>
</protein>
<keyword evidence="2" id="KW-0378">Hydrolase</keyword>
<accession>A0A1V9XXR0</accession>